<comment type="similarity">
    <text evidence="1">Belongs to the bacterial solute-binding protein 9 family.</text>
</comment>
<gene>
    <name evidence="7" type="ORF">H4O21_21080</name>
</gene>
<feature type="region of interest" description="Disordered" evidence="6">
    <location>
        <begin position="123"/>
        <end position="204"/>
    </location>
</feature>
<organism evidence="7 8">
    <name type="scientific">Oceanospirillum sediminis</name>
    <dbReference type="NCBI Taxonomy" id="2760088"/>
    <lineage>
        <taxon>Bacteria</taxon>
        <taxon>Pseudomonadati</taxon>
        <taxon>Pseudomonadota</taxon>
        <taxon>Gammaproteobacteria</taxon>
        <taxon>Oceanospirillales</taxon>
        <taxon>Oceanospirillaceae</taxon>
        <taxon>Oceanospirillum</taxon>
    </lineage>
</organism>
<dbReference type="Proteomes" id="UP000565262">
    <property type="component" value="Unassembled WGS sequence"/>
</dbReference>
<keyword evidence="5" id="KW-0862">Zinc</keyword>
<evidence type="ECO:0000256" key="3">
    <source>
        <dbReference type="ARBA" id="ARBA00022448"/>
    </source>
</evidence>
<evidence type="ECO:0000256" key="5">
    <source>
        <dbReference type="ARBA" id="ARBA00022906"/>
    </source>
</evidence>
<dbReference type="RefSeq" id="WP_182810876.1">
    <property type="nucleotide sequence ID" value="NZ_JACJFM010000043.1"/>
</dbReference>
<dbReference type="SUPFAM" id="SSF53807">
    <property type="entry name" value="Helical backbone' metal receptor"/>
    <property type="match status" value="1"/>
</dbReference>
<dbReference type="EMBL" id="JACJFM010000043">
    <property type="protein sequence ID" value="MBB1489107.1"/>
    <property type="molecule type" value="Genomic_DNA"/>
</dbReference>
<dbReference type="GO" id="GO:0046872">
    <property type="term" value="F:metal ion binding"/>
    <property type="evidence" value="ECO:0007669"/>
    <property type="project" value="InterPro"/>
</dbReference>
<name>A0A839IXK2_9GAMM</name>
<dbReference type="InterPro" id="IPR050492">
    <property type="entry name" value="Bact_metal-bind_prot9"/>
</dbReference>
<comment type="caution">
    <text evidence="7">The sequence shown here is derived from an EMBL/GenBank/DDBJ whole genome shotgun (WGS) entry which is preliminary data.</text>
</comment>
<accession>A0A839IXK2</accession>
<evidence type="ECO:0000256" key="6">
    <source>
        <dbReference type="SAM" id="MobiDB-lite"/>
    </source>
</evidence>
<evidence type="ECO:0000256" key="1">
    <source>
        <dbReference type="ARBA" id="ARBA00011028"/>
    </source>
</evidence>
<keyword evidence="5" id="KW-0864">Zinc transport</keyword>
<dbReference type="Gene3D" id="3.40.50.1980">
    <property type="entry name" value="Nitrogenase molybdenum iron protein domain"/>
    <property type="match status" value="3"/>
</dbReference>
<protein>
    <recommendedName>
        <fullName evidence="2">High-affinity zinc uptake system protein ZnuA</fullName>
    </recommendedName>
</protein>
<dbReference type="InterPro" id="IPR006127">
    <property type="entry name" value="ZnuA-like"/>
</dbReference>
<keyword evidence="8" id="KW-1185">Reference proteome</keyword>
<dbReference type="PANTHER" id="PTHR42953:SF3">
    <property type="entry name" value="HIGH-AFFINITY ZINC UPTAKE SYSTEM PROTEIN ZNUA"/>
    <property type="match status" value="1"/>
</dbReference>
<sequence length="362" mass="41394">MKSRLFSKVGATAALGTAVLSFASFPVLAKPLVYVSVLPQKYLLEQIVGDKAEVEVLVQPGHNPHSYDPTGKQMAQLGKASLLFTTGVPFEDNWLPRISKLNPDLVLVDTTQGIEQVEMAAHAHHDENEDKEHGHDEHEDHDHDKHDADHEEHHGHKEHDHNDEHEHAHKDKHDAHEGHDDHKEAHHDHDEEHDDHHDHKGELDPHVWMNPLLAIKQADNMTHTLEKAFPESAESFEQGFVKLKQRLTALDHDIHEKLHDYEGRSFMVFHPAWGYFAKRYELEQIAIEFEGKSPSARQLTELVHKAEHENIKVILVQNQFNQKPAERIASHVNAKVVAADPLPYNLPEALEQLTQQLLESWQ</sequence>
<dbReference type="AlphaFoldDB" id="A0A839IXK2"/>
<evidence type="ECO:0000313" key="7">
    <source>
        <dbReference type="EMBL" id="MBB1489107.1"/>
    </source>
</evidence>
<keyword evidence="3" id="KW-0813">Transport</keyword>
<keyword evidence="5" id="KW-0406">Ion transport</keyword>
<evidence type="ECO:0000256" key="2">
    <source>
        <dbReference type="ARBA" id="ARBA00015915"/>
    </source>
</evidence>
<dbReference type="GO" id="GO:0006829">
    <property type="term" value="P:zinc ion transport"/>
    <property type="evidence" value="ECO:0007669"/>
    <property type="project" value="UniProtKB-KW"/>
</dbReference>
<evidence type="ECO:0000313" key="8">
    <source>
        <dbReference type="Proteomes" id="UP000565262"/>
    </source>
</evidence>
<reference evidence="7 8" key="1">
    <citation type="submission" date="2020-08" db="EMBL/GenBank/DDBJ databases">
        <title>Oceanospirillum sp. nov. isolated from marine sediment.</title>
        <authorList>
            <person name="Ji X."/>
        </authorList>
    </citation>
    <scope>NUCLEOTIDE SEQUENCE [LARGE SCALE GENOMIC DNA]</scope>
    <source>
        <strain evidence="7 8">D5</strain>
    </source>
</reference>
<keyword evidence="4" id="KW-0732">Signal</keyword>
<proteinExistence type="inferred from homology"/>
<dbReference type="PANTHER" id="PTHR42953">
    <property type="entry name" value="HIGH-AFFINITY ZINC UPTAKE SYSTEM PROTEIN ZNUA-RELATED"/>
    <property type="match status" value="1"/>
</dbReference>
<dbReference type="Pfam" id="PF01297">
    <property type="entry name" value="ZnuA"/>
    <property type="match status" value="1"/>
</dbReference>
<evidence type="ECO:0000256" key="4">
    <source>
        <dbReference type="ARBA" id="ARBA00022729"/>
    </source>
</evidence>